<dbReference type="InterPro" id="IPR004358">
    <property type="entry name" value="Sig_transdc_His_kin-like_C"/>
</dbReference>
<dbReference type="SMART" id="SM00448">
    <property type="entry name" value="REC"/>
    <property type="match status" value="1"/>
</dbReference>
<dbReference type="InterPro" id="IPR003661">
    <property type="entry name" value="HisK_dim/P_dom"/>
</dbReference>
<feature type="domain" description="Response regulatory" evidence="5">
    <location>
        <begin position="758"/>
        <end position="891"/>
    </location>
</feature>
<dbReference type="CDD" id="cd00082">
    <property type="entry name" value="HisKA"/>
    <property type="match status" value="1"/>
</dbReference>
<name>A0A6A6RQZ9_9PLEO</name>
<dbReference type="SUPFAM" id="SSF47384">
    <property type="entry name" value="Homodimeric domain of signal transducing histidine kinase"/>
    <property type="match status" value="1"/>
</dbReference>
<accession>A0A6A6RQZ9</accession>
<dbReference type="InterPro" id="IPR001789">
    <property type="entry name" value="Sig_transdc_resp-reg_receiver"/>
</dbReference>
<feature type="region of interest" description="Disordered" evidence="3">
    <location>
        <begin position="614"/>
        <end position="673"/>
    </location>
</feature>
<evidence type="ECO:0008006" key="8">
    <source>
        <dbReference type="Google" id="ProtNLM"/>
    </source>
</evidence>
<organism evidence="6 7">
    <name type="scientific">Massarina eburnea CBS 473.64</name>
    <dbReference type="NCBI Taxonomy" id="1395130"/>
    <lineage>
        <taxon>Eukaryota</taxon>
        <taxon>Fungi</taxon>
        <taxon>Dikarya</taxon>
        <taxon>Ascomycota</taxon>
        <taxon>Pezizomycotina</taxon>
        <taxon>Dothideomycetes</taxon>
        <taxon>Pleosporomycetidae</taxon>
        <taxon>Pleosporales</taxon>
        <taxon>Massarineae</taxon>
        <taxon>Massarinaceae</taxon>
        <taxon>Massarina</taxon>
    </lineage>
</organism>
<dbReference type="Pfam" id="PF00512">
    <property type="entry name" value="HisKA"/>
    <property type="match status" value="1"/>
</dbReference>
<protein>
    <recommendedName>
        <fullName evidence="8">Two component histidine kinase 1</fullName>
    </recommendedName>
</protein>
<dbReference type="EMBL" id="MU006792">
    <property type="protein sequence ID" value="KAF2637866.1"/>
    <property type="molecule type" value="Genomic_DNA"/>
</dbReference>
<dbReference type="Gene3D" id="1.10.287.130">
    <property type="match status" value="1"/>
</dbReference>
<dbReference type="Gene3D" id="3.40.50.2300">
    <property type="match status" value="1"/>
</dbReference>
<feature type="compositionally biased region" description="Basic and acidic residues" evidence="3">
    <location>
        <begin position="700"/>
        <end position="713"/>
    </location>
</feature>
<gene>
    <name evidence="6" type="ORF">P280DRAFT_552005</name>
</gene>
<evidence type="ECO:0000313" key="6">
    <source>
        <dbReference type="EMBL" id="KAF2637866.1"/>
    </source>
</evidence>
<dbReference type="Gene3D" id="3.30.450.20">
    <property type="entry name" value="PAS domain"/>
    <property type="match status" value="1"/>
</dbReference>
<dbReference type="InterPro" id="IPR036097">
    <property type="entry name" value="HisK_dim/P_sf"/>
</dbReference>
<keyword evidence="1 2" id="KW-0597">Phosphoprotein</keyword>
<feature type="compositionally biased region" description="Acidic residues" evidence="3">
    <location>
        <begin position="714"/>
        <end position="724"/>
    </location>
</feature>
<dbReference type="InterPro" id="IPR035965">
    <property type="entry name" value="PAS-like_dom_sf"/>
</dbReference>
<dbReference type="SUPFAM" id="SSF55785">
    <property type="entry name" value="PYP-like sensor domain (PAS domain)"/>
    <property type="match status" value="1"/>
</dbReference>
<dbReference type="PANTHER" id="PTHR43719">
    <property type="entry name" value="TWO-COMPONENT HISTIDINE KINASE"/>
    <property type="match status" value="1"/>
</dbReference>
<dbReference type="PANTHER" id="PTHR43719:SF60">
    <property type="entry name" value="HISTIDINE KINASE G2"/>
    <property type="match status" value="1"/>
</dbReference>
<dbReference type="InterPro" id="IPR000014">
    <property type="entry name" value="PAS"/>
</dbReference>
<dbReference type="Pfam" id="PF00072">
    <property type="entry name" value="Response_reg"/>
    <property type="match status" value="1"/>
</dbReference>
<dbReference type="OrthoDB" id="60033at2759"/>
<dbReference type="InterPro" id="IPR050956">
    <property type="entry name" value="2C_system_His_kinase"/>
</dbReference>
<dbReference type="Proteomes" id="UP000799753">
    <property type="component" value="Unassembled WGS sequence"/>
</dbReference>
<feature type="compositionally biased region" description="Polar residues" evidence="3">
    <location>
        <begin position="649"/>
        <end position="658"/>
    </location>
</feature>
<feature type="domain" description="Histidine kinase" evidence="4">
    <location>
        <begin position="338"/>
        <end position="611"/>
    </location>
</feature>
<dbReference type="SUPFAM" id="SSF52172">
    <property type="entry name" value="CheY-like"/>
    <property type="match status" value="1"/>
</dbReference>
<dbReference type="Pfam" id="PF02518">
    <property type="entry name" value="HATPase_c"/>
    <property type="match status" value="1"/>
</dbReference>
<dbReference type="InterPro" id="IPR036890">
    <property type="entry name" value="HATPase_C_sf"/>
</dbReference>
<evidence type="ECO:0000259" key="4">
    <source>
        <dbReference type="PROSITE" id="PS50109"/>
    </source>
</evidence>
<reference evidence="6" key="1">
    <citation type="journal article" date="2020" name="Stud. Mycol.">
        <title>101 Dothideomycetes genomes: a test case for predicting lifestyles and emergence of pathogens.</title>
        <authorList>
            <person name="Haridas S."/>
            <person name="Albert R."/>
            <person name="Binder M."/>
            <person name="Bloem J."/>
            <person name="Labutti K."/>
            <person name="Salamov A."/>
            <person name="Andreopoulos B."/>
            <person name="Baker S."/>
            <person name="Barry K."/>
            <person name="Bills G."/>
            <person name="Bluhm B."/>
            <person name="Cannon C."/>
            <person name="Castanera R."/>
            <person name="Culley D."/>
            <person name="Daum C."/>
            <person name="Ezra D."/>
            <person name="Gonzalez J."/>
            <person name="Henrissat B."/>
            <person name="Kuo A."/>
            <person name="Liang C."/>
            <person name="Lipzen A."/>
            <person name="Lutzoni F."/>
            <person name="Magnuson J."/>
            <person name="Mondo S."/>
            <person name="Nolan M."/>
            <person name="Ohm R."/>
            <person name="Pangilinan J."/>
            <person name="Park H.-J."/>
            <person name="Ramirez L."/>
            <person name="Alfaro M."/>
            <person name="Sun H."/>
            <person name="Tritt A."/>
            <person name="Yoshinaga Y."/>
            <person name="Zwiers L.-H."/>
            <person name="Turgeon B."/>
            <person name="Goodwin S."/>
            <person name="Spatafora J."/>
            <person name="Crous P."/>
            <person name="Grigoriev I."/>
        </authorList>
    </citation>
    <scope>NUCLEOTIDE SEQUENCE</scope>
    <source>
        <strain evidence="6">CBS 473.64</strain>
    </source>
</reference>
<evidence type="ECO:0000313" key="7">
    <source>
        <dbReference type="Proteomes" id="UP000799753"/>
    </source>
</evidence>
<evidence type="ECO:0000256" key="2">
    <source>
        <dbReference type="PROSITE-ProRule" id="PRU00169"/>
    </source>
</evidence>
<dbReference type="Gene3D" id="3.30.565.10">
    <property type="entry name" value="Histidine kinase-like ATPase, C-terminal domain"/>
    <property type="match status" value="1"/>
</dbReference>
<dbReference type="PRINTS" id="PR00344">
    <property type="entry name" value="BCTRLSENSOR"/>
</dbReference>
<dbReference type="CDD" id="cd00130">
    <property type="entry name" value="PAS"/>
    <property type="match status" value="1"/>
</dbReference>
<feature type="compositionally biased region" description="Basic and acidic residues" evidence="3">
    <location>
        <begin position="736"/>
        <end position="750"/>
    </location>
</feature>
<dbReference type="CDD" id="cd17546">
    <property type="entry name" value="REC_hyHK_CKI1_RcsC-like"/>
    <property type="match status" value="1"/>
</dbReference>
<dbReference type="InterPro" id="IPR005467">
    <property type="entry name" value="His_kinase_dom"/>
</dbReference>
<dbReference type="InterPro" id="IPR003594">
    <property type="entry name" value="HATPase_dom"/>
</dbReference>
<sequence>MENLDKLTRTGISIFDLNSEHLAAKNFAETPLGPREQWPAALKCLVNSCVLPIPHAAALFWGSDLAIVHNLAWGKASGNLDGQGSRAYDSYSDSALSSLKTSIRGRTVKVASKFFFENDPGNTPESQLLLSTVLDENGKRQGVLVQYIDAMSSEKHMALSGLDELAEKHPARHTEKEMPSQQTHAARNTHAVDSQQTRLFQLFAELLPNGLAILDATCDAIFVNDGFFKLTTNRGKTDFRAWPESIHPGDYESVMSAYRKAFRDREELRIEFRCAADAFGEEGEWRLFLFKPLSSDPEAGYICAVIDITEIKQAEITQEKAAIEARERKEQQERFVDMVSHEIRNPLSAVLHLAEEVKDLSQDIYNKHKDLREKMNEILDAADTILLCVSHQNTLVDDILSFSKLDSMMLTLVPREVRPKWEFSTALKVFNSEFKAKQIKFHYAMDSSYSDANIDYVMADLNRMKQVLVNLITNAIKFTAKKDGDRNITVSMGASHDRPTSYPPNLIFFSQEDRESKFHIDSTMTSDWGSAPVVYLMVAVRDNGIGINTDGQTKLFERFRQATPKTHEKYGGSGLGLFISRKLCQLHGGDIGVSSKEGQGSTFGFFFKARYSKDPTDGRPSMRARGSSDSSNTRTPTTRPSYSRTNSSLQGIQESSQLMPERPGPTPHTLSSYRGVNIEDIDESLLDPPIESNTDAHPSAAKDSRYSETKAVAEEVEDATPVEDSETKLSDLTQGETDRQAEKVTRPRKPEGLDVRQTILLVEDNLINQKVLRRQLHAKGFEVFVANNGQEAIDAVAERGKIHMPSNQGEAHNYFDCILMDQEMPIKDGNVATQEIRELQKLGKAGRSPILGVSANVREAQTSTMLEAGMDAVISKPFKVDKLVERIKELLPTAGKGRK</sequence>
<feature type="region of interest" description="Disordered" evidence="3">
    <location>
        <begin position="686"/>
        <end position="750"/>
    </location>
</feature>
<feature type="modified residue" description="4-aspartylphosphate" evidence="2">
    <location>
        <position position="821"/>
    </location>
</feature>
<dbReference type="PROSITE" id="PS50110">
    <property type="entry name" value="RESPONSE_REGULATORY"/>
    <property type="match status" value="1"/>
</dbReference>
<evidence type="ECO:0000259" key="5">
    <source>
        <dbReference type="PROSITE" id="PS50110"/>
    </source>
</evidence>
<dbReference type="SUPFAM" id="SSF55874">
    <property type="entry name" value="ATPase domain of HSP90 chaperone/DNA topoisomerase II/histidine kinase"/>
    <property type="match status" value="1"/>
</dbReference>
<proteinExistence type="predicted"/>
<dbReference type="SMART" id="SM00388">
    <property type="entry name" value="HisKA"/>
    <property type="match status" value="1"/>
</dbReference>
<dbReference type="SMART" id="SM00387">
    <property type="entry name" value="HATPase_c"/>
    <property type="match status" value="1"/>
</dbReference>
<feature type="compositionally biased region" description="Low complexity" evidence="3">
    <location>
        <begin position="627"/>
        <end position="648"/>
    </location>
</feature>
<evidence type="ECO:0000256" key="1">
    <source>
        <dbReference type="ARBA" id="ARBA00022553"/>
    </source>
</evidence>
<dbReference type="AlphaFoldDB" id="A0A6A6RQZ9"/>
<evidence type="ECO:0000256" key="3">
    <source>
        <dbReference type="SAM" id="MobiDB-lite"/>
    </source>
</evidence>
<dbReference type="PROSITE" id="PS50109">
    <property type="entry name" value="HIS_KIN"/>
    <property type="match status" value="1"/>
</dbReference>
<dbReference type="InterPro" id="IPR011006">
    <property type="entry name" value="CheY-like_superfamily"/>
</dbReference>
<keyword evidence="7" id="KW-1185">Reference proteome</keyword>
<dbReference type="GO" id="GO:0000155">
    <property type="term" value="F:phosphorelay sensor kinase activity"/>
    <property type="evidence" value="ECO:0007669"/>
    <property type="project" value="InterPro"/>
</dbReference>